<proteinExistence type="inferred from homology"/>
<comment type="catalytic activity">
    <reaction evidence="4">
        <text>Couples ATP hydrolysis with the unwinding of duplex DNA by translocating in the 3'-5' direction.</text>
        <dbReference type="EC" id="5.6.2.4"/>
    </reaction>
</comment>
<accession>A0A0D2P2S4</accession>
<dbReference type="GO" id="GO:0043138">
    <property type="term" value="F:3'-5' DNA helicase activity"/>
    <property type="evidence" value="ECO:0007669"/>
    <property type="project" value="UniProtKB-EC"/>
</dbReference>
<keyword evidence="2" id="KW-0547">Nucleotide-binding</keyword>
<dbReference type="PROSITE" id="PS51194">
    <property type="entry name" value="HELICASE_CTER"/>
    <property type="match status" value="1"/>
</dbReference>
<dbReference type="PROSITE" id="PS51192">
    <property type="entry name" value="HELICASE_ATP_BIND_1"/>
    <property type="match status" value="1"/>
</dbReference>
<feature type="region of interest" description="Disordered" evidence="6">
    <location>
        <begin position="1"/>
        <end position="60"/>
    </location>
</feature>
<gene>
    <name evidence="9" type="ORF">HYPSUDRAFT_135200</name>
</gene>
<dbReference type="GO" id="GO:0005737">
    <property type="term" value="C:cytoplasm"/>
    <property type="evidence" value="ECO:0007669"/>
    <property type="project" value="TreeGrafter"/>
</dbReference>
<dbReference type="AlphaFoldDB" id="A0A0D2P2S4"/>
<evidence type="ECO:0000256" key="3">
    <source>
        <dbReference type="ARBA" id="ARBA00022840"/>
    </source>
</evidence>
<comment type="similarity">
    <text evidence="1">Belongs to the helicase family. RecQ subfamily.</text>
</comment>
<evidence type="ECO:0000256" key="1">
    <source>
        <dbReference type="ARBA" id="ARBA00005446"/>
    </source>
</evidence>
<dbReference type="GO" id="GO:0009378">
    <property type="term" value="F:four-way junction helicase activity"/>
    <property type="evidence" value="ECO:0007669"/>
    <property type="project" value="TreeGrafter"/>
</dbReference>
<dbReference type="PANTHER" id="PTHR13710:SF154">
    <property type="entry name" value="RECQ HELICASE, PUTATIVE (AFU_ORTHOLOGUE AFUA_6G14720)-RELATED"/>
    <property type="match status" value="1"/>
</dbReference>
<dbReference type="OrthoDB" id="10261556at2759"/>
<keyword evidence="10" id="KW-1185">Reference proteome</keyword>
<dbReference type="Proteomes" id="UP000054270">
    <property type="component" value="Unassembled WGS sequence"/>
</dbReference>
<keyword evidence="3" id="KW-0067">ATP-binding</keyword>
<dbReference type="SMART" id="SM00490">
    <property type="entry name" value="HELICc"/>
    <property type="match status" value="1"/>
</dbReference>
<name>A0A0D2P2S4_HYPSF</name>
<evidence type="ECO:0000256" key="5">
    <source>
        <dbReference type="ARBA" id="ARBA00034808"/>
    </source>
</evidence>
<sequence>MSNVTPLQQKHRKRRRIQDENTPSRPLITSPRSRRPATISSSTSRLEEQGPFSTPGPLLTDKVNRISYRNGYVVKPKTPSFKPYTINKPGRPKHKAFAFTDFPQLEPMKELDQSRWNTLALQARLIQADQELRDYQMEAANWVIGRKGDLCVIAPTGAGKSLLWMLPLLAQKSGISLVIVPYTSLGHQGEQRHLKLAIECTFLHSGQSNNKVLEKIAQGGDMHVVYTCVEMLETPAVARVLYSESFQAQLSGIYIDEAHVIHESHSWRPAYTRLHLLRHILGLDIPLVGMSATCPTRYRRSLEIYAGLQPGYHLINLGNFRPELSVIVANMIHDATSFLDLCFVLPSTTTTLDSITPAIIYCDDLEMLTKMFWFFQTRATSLGLPACVIDILHAGLSEAHQKICTDDFTLGKSRILLGSDKIGAGMDFPHVGLVVQYRCRDLTLVRWEQRRGRGGRRKGAMALGVLLVEKSMTGEDSDLSVLSPKTEDPALLDYIQTKNCHEVISDKWNENPPRPSNVDRTPFSPTRRNCLRCSNCNPTNLRLNIQLVWVTEDMQQRPLNRVYHAPAPNTVQQAQILEKLKTWRFCLWEKEWKADWPSYGPQALVSDLDLQEISKRAHTLFSADDIDAVTQIHLDDISTSLLENLRTILKDTCGTLAPAAQGIPRTEIQLTTPTPGHHYSRIQWVDNFGPQVFDVMDT</sequence>
<dbReference type="GO" id="GO:0000724">
    <property type="term" value="P:double-strand break repair via homologous recombination"/>
    <property type="evidence" value="ECO:0007669"/>
    <property type="project" value="TreeGrafter"/>
</dbReference>
<feature type="domain" description="Helicase ATP-binding" evidence="7">
    <location>
        <begin position="141"/>
        <end position="312"/>
    </location>
</feature>
<evidence type="ECO:0000313" key="10">
    <source>
        <dbReference type="Proteomes" id="UP000054270"/>
    </source>
</evidence>
<dbReference type="InterPro" id="IPR027417">
    <property type="entry name" value="P-loop_NTPase"/>
</dbReference>
<protein>
    <recommendedName>
        <fullName evidence="5">DNA 3'-5' helicase</fullName>
        <ecNumber evidence="5">5.6.2.4</ecNumber>
    </recommendedName>
</protein>
<dbReference type="SUPFAM" id="SSF52540">
    <property type="entry name" value="P-loop containing nucleoside triphosphate hydrolases"/>
    <property type="match status" value="1"/>
</dbReference>
<evidence type="ECO:0000313" key="9">
    <source>
        <dbReference type="EMBL" id="KJA25194.1"/>
    </source>
</evidence>
<feature type="domain" description="Helicase C-terminal" evidence="8">
    <location>
        <begin position="347"/>
        <end position="519"/>
    </location>
</feature>
<dbReference type="SMART" id="SM00487">
    <property type="entry name" value="DEXDc"/>
    <property type="match status" value="1"/>
</dbReference>
<dbReference type="Gene3D" id="3.40.50.300">
    <property type="entry name" value="P-loop containing nucleotide triphosphate hydrolases"/>
    <property type="match status" value="2"/>
</dbReference>
<dbReference type="EC" id="5.6.2.4" evidence="5"/>
<dbReference type="GO" id="GO:0005524">
    <property type="term" value="F:ATP binding"/>
    <property type="evidence" value="ECO:0007669"/>
    <property type="project" value="UniProtKB-KW"/>
</dbReference>
<evidence type="ECO:0000256" key="6">
    <source>
        <dbReference type="SAM" id="MobiDB-lite"/>
    </source>
</evidence>
<evidence type="ECO:0000259" key="7">
    <source>
        <dbReference type="PROSITE" id="PS51192"/>
    </source>
</evidence>
<dbReference type="Pfam" id="PF00270">
    <property type="entry name" value="DEAD"/>
    <property type="match status" value="1"/>
</dbReference>
<dbReference type="InterPro" id="IPR011545">
    <property type="entry name" value="DEAD/DEAH_box_helicase_dom"/>
</dbReference>
<dbReference type="Pfam" id="PF00271">
    <property type="entry name" value="Helicase_C"/>
    <property type="match status" value="1"/>
</dbReference>
<dbReference type="STRING" id="945553.A0A0D2P2S4"/>
<dbReference type="GO" id="GO:0005694">
    <property type="term" value="C:chromosome"/>
    <property type="evidence" value="ECO:0007669"/>
    <property type="project" value="TreeGrafter"/>
</dbReference>
<evidence type="ECO:0000256" key="4">
    <source>
        <dbReference type="ARBA" id="ARBA00034617"/>
    </source>
</evidence>
<dbReference type="OMA" id="HESHSWR"/>
<evidence type="ECO:0000256" key="2">
    <source>
        <dbReference type="ARBA" id="ARBA00022741"/>
    </source>
</evidence>
<evidence type="ECO:0000259" key="8">
    <source>
        <dbReference type="PROSITE" id="PS51194"/>
    </source>
</evidence>
<dbReference type="GO" id="GO:0003676">
    <property type="term" value="F:nucleic acid binding"/>
    <property type="evidence" value="ECO:0007669"/>
    <property type="project" value="InterPro"/>
</dbReference>
<reference evidence="10" key="1">
    <citation type="submission" date="2014-04" db="EMBL/GenBank/DDBJ databases">
        <title>Evolutionary Origins and Diversification of the Mycorrhizal Mutualists.</title>
        <authorList>
            <consortium name="DOE Joint Genome Institute"/>
            <consortium name="Mycorrhizal Genomics Consortium"/>
            <person name="Kohler A."/>
            <person name="Kuo A."/>
            <person name="Nagy L.G."/>
            <person name="Floudas D."/>
            <person name="Copeland A."/>
            <person name="Barry K.W."/>
            <person name="Cichocki N."/>
            <person name="Veneault-Fourrey C."/>
            <person name="LaButti K."/>
            <person name="Lindquist E.A."/>
            <person name="Lipzen A."/>
            <person name="Lundell T."/>
            <person name="Morin E."/>
            <person name="Murat C."/>
            <person name="Riley R."/>
            <person name="Ohm R."/>
            <person name="Sun H."/>
            <person name="Tunlid A."/>
            <person name="Henrissat B."/>
            <person name="Grigoriev I.V."/>
            <person name="Hibbett D.S."/>
            <person name="Martin F."/>
        </authorList>
    </citation>
    <scope>NUCLEOTIDE SEQUENCE [LARGE SCALE GENOMIC DNA]</scope>
    <source>
        <strain evidence="10">FD-334 SS-4</strain>
    </source>
</reference>
<dbReference type="InterPro" id="IPR001650">
    <property type="entry name" value="Helicase_C-like"/>
</dbReference>
<dbReference type="InterPro" id="IPR014001">
    <property type="entry name" value="Helicase_ATP-bd"/>
</dbReference>
<dbReference type="PANTHER" id="PTHR13710">
    <property type="entry name" value="DNA HELICASE RECQ FAMILY MEMBER"/>
    <property type="match status" value="1"/>
</dbReference>
<organism evidence="9 10">
    <name type="scientific">Hypholoma sublateritium (strain FD-334 SS-4)</name>
    <dbReference type="NCBI Taxonomy" id="945553"/>
    <lineage>
        <taxon>Eukaryota</taxon>
        <taxon>Fungi</taxon>
        <taxon>Dikarya</taxon>
        <taxon>Basidiomycota</taxon>
        <taxon>Agaricomycotina</taxon>
        <taxon>Agaricomycetes</taxon>
        <taxon>Agaricomycetidae</taxon>
        <taxon>Agaricales</taxon>
        <taxon>Agaricineae</taxon>
        <taxon>Strophariaceae</taxon>
        <taxon>Hypholoma</taxon>
    </lineage>
</organism>
<dbReference type="EMBL" id="KN817533">
    <property type="protein sequence ID" value="KJA25194.1"/>
    <property type="molecule type" value="Genomic_DNA"/>
</dbReference>